<feature type="transmembrane region" description="Helical" evidence="1">
    <location>
        <begin position="20"/>
        <end position="43"/>
    </location>
</feature>
<evidence type="ECO:0000313" key="2">
    <source>
        <dbReference type="EMBL" id="WCO01790.1"/>
    </source>
</evidence>
<keyword evidence="1" id="KW-0812">Transmembrane</keyword>
<keyword evidence="3" id="KW-1185">Reference proteome</keyword>
<dbReference type="EMBL" id="CP116221">
    <property type="protein sequence ID" value="WCO01790.1"/>
    <property type="molecule type" value="Genomic_DNA"/>
</dbReference>
<proteinExistence type="predicted"/>
<sequence>MLLISLFQDSESYDSGYDIGYAIGQNLPYVILLILAFIVFRYFKNKSKK</sequence>
<keyword evidence="1" id="KW-0472">Membrane</keyword>
<evidence type="ECO:0008006" key="4">
    <source>
        <dbReference type="Google" id="ProtNLM"/>
    </source>
</evidence>
<reference evidence="2 3" key="1">
    <citation type="submission" date="2023-01" db="EMBL/GenBank/DDBJ databases">
        <title>Psychroserpens ponticola sp. nov., isolated from seawater.</title>
        <authorList>
            <person name="Kristyanto S."/>
            <person name="Jung J."/>
            <person name="Kim J.M."/>
            <person name="Jeon C.O."/>
        </authorList>
    </citation>
    <scope>NUCLEOTIDE SEQUENCE [LARGE SCALE GENOMIC DNA]</scope>
    <source>
        <strain evidence="2 3">MSW6</strain>
    </source>
</reference>
<organism evidence="2 3">
    <name type="scientific">Psychroserpens ponticola</name>
    <dbReference type="NCBI Taxonomy" id="2932268"/>
    <lineage>
        <taxon>Bacteria</taxon>
        <taxon>Pseudomonadati</taxon>
        <taxon>Bacteroidota</taxon>
        <taxon>Flavobacteriia</taxon>
        <taxon>Flavobacteriales</taxon>
        <taxon>Flavobacteriaceae</taxon>
        <taxon>Psychroserpens</taxon>
    </lineage>
</organism>
<evidence type="ECO:0000256" key="1">
    <source>
        <dbReference type="SAM" id="Phobius"/>
    </source>
</evidence>
<keyword evidence="1" id="KW-1133">Transmembrane helix</keyword>
<name>A0ABY7RYJ7_9FLAO</name>
<gene>
    <name evidence="2" type="ORF">MUN68_017230</name>
</gene>
<accession>A0ABY7RYJ7</accession>
<dbReference type="Proteomes" id="UP001202717">
    <property type="component" value="Chromosome"/>
</dbReference>
<evidence type="ECO:0000313" key="3">
    <source>
        <dbReference type="Proteomes" id="UP001202717"/>
    </source>
</evidence>
<protein>
    <recommendedName>
        <fullName evidence="4">Adenylosuccinate synthetase</fullName>
    </recommendedName>
</protein>
<dbReference type="RefSeq" id="WP_249996944.1">
    <property type="nucleotide sequence ID" value="NZ_CP116221.1"/>
</dbReference>